<evidence type="ECO:0000259" key="2">
    <source>
        <dbReference type="Pfam" id="PF17289"/>
    </source>
</evidence>
<organism evidence="3 4">
    <name type="scientific">Kushneria phyllosphaerae</name>
    <dbReference type="NCBI Taxonomy" id="2100822"/>
    <lineage>
        <taxon>Bacteria</taxon>
        <taxon>Pseudomonadati</taxon>
        <taxon>Pseudomonadota</taxon>
        <taxon>Gammaproteobacteria</taxon>
        <taxon>Oceanospirillales</taxon>
        <taxon>Halomonadaceae</taxon>
        <taxon>Kushneria</taxon>
    </lineage>
</organism>
<evidence type="ECO:0000256" key="1">
    <source>
        <dbReference type="ARBA" id="ARBA00022612"/>
    </source>
</evidence>
<dbReference type="OrthoDB" id="9771580at2"/>
<evidence type="ECO:0000313" key="3">
    <source>
        <dbReference type="EMBL" id="SPJ32697.1"/>
    </source>
</evidence>
<protein>
    <recommendedName>
        <fullName evidence="2">Terminase large subunit gp17-like C-terminal domain-containing protein</fullName>
    </recommendedName>
</protein>
<dbReference type="InterPro" id="IPR035421">
    <property type="entry name" value="Terminase_6C"/>
</dbReference>
<sequence length="497" mass="56288">MARQAKRNYQFHLTQEELEDVVIHSPLSQKQEAFMQDNESDIIVFGGAKGSGKSQMTLLKMFNAGMFDKDYSAVITMYSQKMIKGAGSLWSTGNKLFTRYGVRSNGLEMNWSFPSGAEIKCHHLLDNQQDFYGFQITHGFVDEAQFTKVDDVWHLITRMRSKSKRKHQLMLTCNPDRNSFLCDWLTRGGYLLESGLPNPDMDGQKVWMIQIGGEFQFFKDRNEITEQFGSEVAGFALRFVFYSANIYDNPWLLKNQPKYVHNLENQKRIDREKNLLGNWYVAEENSGYAKREMFKECPLSDVPLGLPTVRAWDLAATKPSEVNPDPDWTRGVKATYDKADGSFYIMGMDSIRDRSALVQDAIEKAAKQDGREVYVSIPVDSGSAGKTVADQKKARLMKLGHKVVLSSARQSKMKRAEPFLLALQEGKVHVVKGTFSEQDYAEIENFDGAKSNGYHDDIIDAIADAYTTLSSKSLVPTIRIPTDNLSNARRMTGTTLI</sequence>
<dbReference type="InterPro" id="IPR027417">
    <property type="entry name" value="P-loop_NTPase"/>
</dbReference>
<dbReference type="EMBL" id="ONZI01000001">
    <property type="protein sequence ID" value="SPJ32697.1"/>
    <property type="molecule type" value="Genomic_DNA"/>
</dbReference>
<dbReference type="Pfam" id="PF17289">
    <property type="entry name" value="Terminase_6C"/>
    <property type="match status" value="1"/>
</dbReference>
<gene>
    <name evidence="3" type="ORF">KSP9073_00698</name>
</gene>
<dbReference type="Proteomes" id="UP000244934">
    <property type="component" value="Unassembled WGS sequence"/>
</dbReference>
<dbReference type="Gene3D" id="3.40.50.300">
    <property type="entry name" value="P-loop containing nucleotide triphosphate hydrolases"/>
    <property type="match status" value="1"/>
</dbReference>
<evidence type="ECO:0000313" key="4">
    <source>
        <dbReference type="Proteomes" id="UP000244934"/>
    </source>
</evidence>
<dbReference type="RefSeq" id="WP_108841524.1">
    <property type="nucleotide sequence ID" value="NZ_ONZI01000001.1"/>
</dbReference>
<dbReference type="Pfam" id="PF03237">
    <property type="entry name" value="Terminase_6N"/>
    <property type="match status" value="1"/>
</dbReference>
<reference evidence="4" key="1">
    <citation type="submission" date="2018-03" db="EMBL/GenBank/DDBJ databases">
        <authorList>
            <person name="Navarro De La Torre S."/>
        </authorList>
    </citation>
    <scope>NUCLEOTIDE SEQUENCE [LARGE SCALE GENOMIC DNA]</scope>
    <source>
        <strain evidence="4">EAod3</strain>
    </source>
</reference>
<accession>A0A2R8CIH1</accession>
<feature type="domain" description="Terminase large subunit gp17-like C-terminal" evidence="2">
    <location>
        <begin position="311"/>
        <end position="466"/>
    </location>
</feature>
<keyword evidence="4" id="KW-1185">Reference proteome</keyword>
<proteinExistence type="predicted"/>
<dbReference type="AlphaFoldDB" id="A0A2R8CIH1"/>
<name>A0A2R8CIH1_9GAMM</name>
<keyword evidence="1" id="KW-1188">Viral release from host cell</keyword>